<dbReference type="Proteomes" id="UP000038010">
    <property type="component" value="Unassembled WGS sequence"/>
</dbReference>
<accession>A0A0N0NK58</accession>
<dbReference type="Gene3D" id="3.30.710.10">
    <property type="entry name" value="Potassium Channel Kv1.1, Chain A"/>
    <property type="match status" value="1"/>
</dbReference>
<evidence type="ECO:0000313" key="2">
    <source>
        <dbReference type="Proteomes" id="UP000038010"/>
    </source>
</evidence>
<comment type="caution">
    <text evidence="1">The sequence shown here is derived from an EMBL/GenBank/DDBJ whole genome shotgun (WGS) entry which is preliminary data.</text>
</comment>
<dbReference type="OrthoDB" id="6359816at2759"/>
<dbReference type="RefSeq" id="XP_017997724.1">
    <property type="nucleotide sequence ID" value="XM_018141179.1"/>
</dbReference>
<protein>
    <recommendedName>
        <fullName evidence="3">BTB domain-containing protein</fullName>
    </recommendedName>
</protein>
<dbReference type="GeneID" id="28733048"/>
<reference evidence="1 2" key="1">
    <citation type="submission" date="2015-06" db="EMBL/GenBank/DDBJ databases">
        <title>Draft genome of the ant-associated black yeast Phialophora attae CBS 131958.</title>
        <authorList>
            <person name="Moreno L.F."/>
            <person name="Stielow B.J."/>
            <person name="de Hoog S."/>
            <person name="Vicente V.A."/>
            <person name="Weiss V.A."/>
            <person name="de Vries M."/>
            <person name="Cruz L.M."/>
            <person name="Souza E.M."/>
        </authorList>
    </citation>
    <scope>NUCLEOTIDE SEQUENCE [LARGE SCALE GENOMIC DNA]</scope>
    <source>
        <strain evidence="1 2">CBS 131958</strain>
    </source>
</reference>
<dbReference type="SUPFAM" id="SSF54695">
    <property type="entry name" value="POZ domain"/>
    <property type="match status" value="1"/>
</dbReference>
<dbReference type="InterPro" id="IPR011333">
    <property type="entry name" value="SKP1/BTB/POZ_sf"/>
</dbReference>
<evidence type="ECO:0000313" key="1">
    <source>
        <dbReference type="EMBL" id="KPI37761.1"/>
    </source>
</evidence>
<gene>
    <name evidence="1" type="ORF">AB675_129</name>
</gene>
<dbReference type="VEuPathDB" id="FungiDB:AB675_129"/>
<sequence>MASSSNDDNLDDPMITVRWQKYESDCPPAPDEPGIGIRIRKSILTTESAHFKTLLDGPFKEANSDVVDLYGDSPLAMGDVLHALAYGDPQYSLLTSPAAGDYHIAQEVYIIVDKYDLKSLRSFVVDKLLPGAWAARWRCPKYATLPGCAEGFERFHYDHLVQHFSDYPKELWPFYANALVHYRRAEPEADLFGHLLEDNPEMACGIARELIIQLAATKDEVAGLRQGLSDSAAVVVDLRDTLKATEEGLQELSKDLTANIKKQMDAAISGVKKSFGHNGNPEGLHKSS</sequence>
<dbReference type="EMBL" id="LFJN01000022">
    <property type="protein sequence ID" value="KPI37761.1"/>
    <property type="molecule type" value="Genomic_DNA"/>
</dbReference>
<keyword evidence="2" id="KW-1185">Reference proteome</keyword>
<proteinExistence type="predicted"/>
<organism evidence="1 2">
    <name type="scientific">Cyphellophora attinorum</name>
    <dbReference type="NCBI Taxonomy" id="1664694"/>
    <lineage>
        <taxon>Eukaryota</taxon>
        <taxon>Fungi</taxon>
        <taxon>Dikarya</taxon>
        <taxon>Ascomycota</taxon>
        <taxon>Pezizomycotina</taxon>
        <taxon>Eurotiomycetes</taxon>
        <taxon>Chaetothyriomycetidae</taxon>
        <taxon>Chaetothyriales</taxon>
        <taxon>Cyphellophoraceae</taxon>
        <taxon>Cyphellophora</taxon>
    </lineage>
</organism>
<evidence type="ECO:0008006" key="3">
    <source>
        <dbReference type="Google" id="ProtNLM"/>
    </source>
</evidence>
<name>A0A0N0NK58_9EURO</name>
<dbReference type="AlphaFoldDB" id="A0A0N0NK58"/>